<dbReference type="AlphaFoldDB" id="A0A0A1TZL4"/>
<evidence type="ECO:0000313" key="4">
    <source>
        <dbReference type="EMBL" id="ELP85620.1"/>
    </source>
</evidence>
<dbReference type="GO" id="GO:0005615">
    <property type="term" value="C:extracellular space"/>
    <property type="evidence" value="ECO:0007669"/>
    <property type="project" value="TreeGrafter"/>
</dbReference>
<dbReference type="Proteomes" id="UP000014680">
    <property type="component" value="Unassembled WGS sequence"/>
</dbReference>
<evidence type="ECO:0000259" key="3">
    <source>
        <dbReference type="Pfam" id="PF19272"/>
    </source>
</evidence>
<keyword evidence="5" id="KW-1185">Reference proteome</keyword>
<dbReference type="EMBL" id="KB207048">
    <property type="protein sequence ID" value="ELP85620.1"/>
    <property type="molecule type" value="Genomic_DNA"/>
</dbReference>
<dbReference type="PANTHER" id="PTHR10340:SF34">
    <property type="entry name" value="SPHINGOMYELIN PHOSPHODIESTERASE"/>
    <property type="match status" value="1"/>
</dbReference>
<dbReference type="GeneID" id="14884542"/>
<dbReference type="InterPro" id="IPR029052">
    <property type="entry name" value="Metallo-depent_PP-like"/>
</dbReference>
<dbReference type="RefSeq" id="XP_004184966.1">
    <property type="nucleotide sequence ID" value="XM_004184918.1"/>
</dbReference>
<accession>A0A0A1TZL4</accession>
<protein>
    <submittedName>
        <fullName evidence="4">Sphingomyelin phosphodiesterase, putative</fullName>
    </submittedName>
</protein>
<organism evidence="4 5">
    <name type="scientific">Entamoeba invadens IP1</name>
    <dbReference type="NCBI Taxonomy" id="370355"/>
    <lineage>
        <taxon>Eukaryota</taxon>
        <taxon>Amoebozoa</taxon>
        <taxon>Evosea</taxon>
        <taxon>Archamoebae</taxon>
        <taxon>Mastigamoebida</taxon>
        <taxon>Entamoebidae</taxon>
        <taxon>Entamoeba</taxon>
    </lineage>
</organism>
<keyword evidence="1" id="KW-0378">Hydrolase</keyword>
<name>A0A0A1TZL4_ENTIV</name>
<keyword evidence="2" id="KW-0325">Glycoprotein</keyword>
<feature type="domain" description="Sphingomyelin phosphodiesterase C-terminal" evidence="3">
    <location>
        <begin position="304"/>
        <end position="415"/>
    </location>
</feature>
<dbReference type="PANTHER" id="PTHR10340">
    <property type="entry name" value="SPHINGOMYELIN PHOSPHODIESTERASE"/>
    <property type="match status" value="1"/>
</dbReference>
<gene>
    <name evidence="4" type="ORF">EIN_409090</name>
</gene>
<dbReference type="Pfam" id="PF19272">
    <property type="entry name" value="ASMase_C"/>
    <property type="match status" value="1"/>
</dbReference>
<dbReference type="VEuPathDB" id="AmoebaDB:EIN_409090"/>
<reference evidence="4 5" key="1">
    <citation type="submission" date="2012-10" db="EMBL/GenBank/DDBJ databases">
        <authorList>
            <person name="Zafar N."/>
            <person name="Inman J."/>
            <person name="Hall N."/>
            <person name="Lorenzi H."/>
            <person name="Caler E."/>
        </authorList>
    </citation>
    <scope>NUCLEOTIDE SEQUENCE [LARGE SCALE GENOMIC DNA]</scope>
    <source>
        <strain evidence="4 5">IP1</strain>
    </source>
</reference>
<sequence length="415" mass="47691">MLLLIIMVVLSNALEDYVWVISDTHFDSKFAEGGYSNCKMIDCCHNDSVPKNGDTTTAGFCGSHSCHAPLDTIMSGADFIYKNKDKSTTVIWLMDVIPSDMFQMTKQRNLNDLKTFHDALKQHLPGFTVLPSIGNHDYFETSFWNYPPESTWMLENMSVWWSDWLAQEQLDTVKKGGYYIIKLPNGMNVISLQTAYFDIMNPHAGRYPEVDPGDMMAWFNTTLHTLKAKGEKTIIISHECAGLKATGMMDVNAYFTQDFLSLYKEFNDVIVGHLCGHNHIESYRIYPPQNPFYSCINNPPMTPNGANPGLRLYKYSENKFVDFTTYVLDINKCNENRKYDWQKTYSACEEYGLVDLGNTEMGRLNDLLTNDDTMWAKFMKHYAMELPYSCEGTCRKQRLCSMQNMRESDYADCIN</sequence>
<dbReference type="InterPro" id="IPR045473">
    <property type="entry name" value="ASM_C"/>
</dbReference>
<dbReference type="SUPFAM" id="SSF56300">
    <property type="entry name" value="Metallo-dependent phosphatases"/>
    <property type="match status" value="1"/>
</dbReference>
<dbReference type="Gene3D" id="3.60.21.10">
    <property type="match status" value="1"/>
</dbReference>
<dbReference type="OrthoDB" id="282973at2759"/>
<dbReference type="OMA" id="PMWEASY"/>
<dbReference type="GO" id="GO:0008081">
    <property type="term" value="F:phosphoric diester hydrolase activity"/>
    <property type="evidence" value="ECO:0007669"/>
    <property type="project" value="TreeGrafter"/>
</dbReference>
<evidence type="ECO:0000256" key="1">
    <source>
        <dbReference type="ARBA" id="ARBA00022801"/>
    </source>
</evidence>
<proteinExistence type="predicted"/>
<evidence type="ECO:0000313" key="5">
    <source>
        <dbReference type="Proteomes" id="UP000014680"/>
    </source>
</evidence>
<evidence type="ECO:0000256" key="2">
    <source>
        <dbReference type="ARBA" id="ARBA00023180"/>
    </source>
</evidence>
<dbReference type="KEGG" id="eiv:EIN_409090"/>